<dbReference type="Proteomes" id="UP001321473">
    <property type="component" value="Unassembled WGS sequence"/>
</dbReference>
<dbReference type="PROSITE" id="PS50853">
    <property type="entry name" value="FN3"/>
    <property type="match status" value="4"/>
</dbReference>
<evidence type="ECO:0000256" key="15">
    <source>
        <dbReference type="SAM" id="MobiDB-lite"/>
    </source>
</evidence>
<dbReference type="SMART" id="SM00406">
    <property type="entry name" value="IGv"/>
    <property type="match status" value="2"/>
</dbReference>
<evidence type="ECO:0000256" key="5">
    <source>
        <dbReference type="ARBA" id="ARBA00022737"/>
    </source>
</evidence>
<keyword evidence="11" id="KW-1015">Disulfide bond</keyword>
<keyword evidence="9" id="KW-0770">Synapse</keyword>
<evidence type="ECO:0000256" key="11">
    <source>
        <dbReference type="ARBA" id="ARBA00023157"/>
    </source>
</evidence>
<feature type="domain" description="Fibronectin type-III" evidence="18">
    <location>
        <begin position="970"/>
        <end position="1061"/>
    </location>
</feature>
<dbReference type="FunFam" id="2.60.40.10:FF:000120">
    <property type="entry name" value="Down syndrome cell adhesion molecule like 1"/>
    <property type="match status" value="1"/>
</dbReference>
<evidence type="ECO:0000256" key="9">
    <source>
        <dbReference type="ARBA" id="ARBA00023018"/>
    </source>
</evidence>
<keyword evidence="12" id="KW-0325">Glycoprotein</keyword>
<dbReference type="SUPFAM" id="SSF48726">
    <property type="entry name" value="Immunoglobulin"/>
    <property type="match status" value="7"/>
</dbReference>
<dbReference type="GO" id="GO:0005886">
    <property type="term" value="C:plasma membrane"/>
    <property type="evidence" value="ECO:0007669"/>
    <property type="project" value="UniProtKB-SubCell"/>
</dbReference>
<organism evidence="19 20">
    <name type="scientific">Amblyomma americanum</name>
    <name type="common">Lone star tick</name>
    <dbReference type="NCBI Taxonomy" id="6943"/>
    <lineage>
        <taxon>Eukaryota</taxon>
        <taxon>Metazoa</taxon>
        <taxon>Ecdysozoa</taxon>
        <taxon>Arthropoda</taxon>
        <taxon>Chelicerata</taxon>
        <taxon>Arachnida</taxon>
        <taxon>Acari</taxon>
        <taxon>Parasitiformes</taxon>
        <taxon>Ixodida</taxon>
        <taxon>Ixodoidea</taxon>
        <taxon>Ixodidae</taxon>
        <taxon>Amblyomminae</taxon>
        <taxon>Amblyomma</taxon>
    </lineage>
</organism>
<dbReference type="GO" id="GO:0030154">
    <property type="term" value="P:cell differentiation"/>
    <property type="evidence" value="ECO:0007669"/>
    <property type="project" value="UniProtKB-ARBA"/>
</dbReference>
<evidence type="ECO:0000256" key="1">
    <source>
        <dbReference type="ARBA" id="ARBA00004251"/>
    </source>
</evidence>
<dbReference type="FunFam" id="2.60.40.10:FF:000719">
    <property type="entry name" value="nephrin isoform X1"/>
    <property type="match status" value="1"/>
</dbReference>
<feature type="domain" description="Fibronectin type-III" evidence="18">
    <location>
        <begin position="771"/>
        <end position="869"/>
    </location>
</feature>
<keyword evidence="13" id="KW-0393">Immunoglobulin domain</keyword>
<evidence type="ECO:0000256" key="10">
    <source>
        <dbReference type="ARBA" id="ARBA00023136"/>
    </source>
</evidence>
<dbReference type="GO" id="GO:0009653">
    <property type="term" value="P:anatomical structure morphogenesis"/>
    <property type="evidence" value="ECO:0007669"/>
    <property type="project" value="UniProtKB-ARBA"/>
</dbReference>
<evidence type="ECO:0000256" key="2">
    <source>
        <dbReference type="ARBA" id="ARBA00022475"/>
    </source>
</evidence>
<dbReference type="Pfam" id="PF00041">
    <property type="entry name" value="fn3"/>
    <property type="match status" value="3"/>
</dbReference>
<feature type="domain" description="Ig-like" evidence="17">
    <location>
        <begin position="184"/>
        <end position="277"/>
    </location>
</feature>
<keyword evidence="2" id="KW-1003">Cell membrane</keyword>
<comment type="caution">
    <text evidence="19">The sequence shown here is derived from an EMBL/GenBank/DDBJ whole genome shotgun (WGS) entry which is preliminary data.</text>
</comment>
<dbReference type="SMART" id="SM00060">
    <property type="entry name" value="FN3"/>
    <property type="match status" value="4"/>
</dbReference>
<keyword evidence="8 16" id="KW-1133">Transmembrane helix</keyword>
<dbReference type="Pfam" id="PF07679">
    <property type="entry name" value="I-set"/>
    <property type="match status" value="5"/>
</dbReference>
<evidence type="ECO:0000313" key="20">
    <source>
        <dbReference type="Proteomes" id="UP001321473"/>
    </source>
</evidence>
<feature type="domain" description="Ig-like" evidence="17">
    <location>
        <begin position="472"/>
        <end position="565"/>
    </location>
</feature>
<dbReference type="InterPro" id="IPR050964">
    <property type="entry name" value="Striated_Muscle_Regulatory"/>
</dbReference>
<accession>A0AAQ4ETD7</accession>
<dbReference type="InterPro" id="IPR056754">
    <property type="entry name" value="DSCAM/DSCAML_C"/>
</dbReference>
<feature type="domain" description="Ig-like" evidence="17">
    <location>
        <begin position="373"/>
        <end position="467"/>
    </location>
</feature>
<evidence type="ECO:0000256" key="16">
    <source>
        <dbReference type="SAM" id="Phobius"/>
    </source>
</evidence>
<dbReference type="Pfam" id="PF25059">
    <property type="entry name" value="FN3_DSCAM-DSCAML_C"/>
    <property type="match status" value="1"/>
</dbReference>
<protein>
    <recommendedName>
        <fullName evidence="21">Down syndrome cell adhesion molecule-like protein Dscam2</fullName>
    </recommendedName>
</protein>
<dbReference type="PRINTS" id="PR00014">
    <property type="entry name" value="FNTYPEIII"/>
</dbReference>
<dbReference type="FunFam" id="2.60.40.10:FF:000104">
    <property type="entry name" value="Down syndrome cell adhesion molecule b"/>
    <property type="match status" value="1"/>
</dbReference>
<proteinExistence type="predicted"/>
<keyword evidence="3 16" id="KW-0812">Transmembrane</keyword>
<dbReference type="FunFam" id="2.60.40.10:FF:000324">
    <property type="entry name" value="Down syndrome cell adhesion molecule, isoform D"/>
    <property type="match status" value="1"/>
</dbReference>
<feature type="domain" description="Fibronectin type-III" evidence="18">
    <location>
        <begin position="871"/>
        <end position="966"/>
    </location>
</feature>
<feature type="transmembrane region" description="Helical" evidence="16">
    <location>
        <begin position="1087"/>
        <end position="1109"/>
    </location>
</feature>
<dbReference type="SUPFAM" id="SSF49265">
    <property type="entry name" value="Fibronectin type III"/>
    <property type="match status" value="2"/>
</dbReference>
<gene>
    <name evidence="19" type="ORF">V5799_020689</name>
</gene>
<evidence type="ECO:0000256" key="12">
    <source>
        <dbReference type="ARBA" id="ARBA00023180"/>
    </source>
</evidence>
<dbReference type="PROSITE" id="PS50835">
    <property type="entry name" value="IG_LIKE"/>
    <property type="match status" value="7"/>
</dbReference>
<feature type="domain" description="Ig-like" evidence="17">
    <location>
        <begin position="282"/>
        <end position="368"/>
    </location>
</feature>
<keyword evidence="4" id="KW-0732">Signal</keyword>
<evidence type="ECO:0008006" key="21">
    <source>
        <dbReference type="Google" id="ProtNLM"/>
    </source>
</evidence>
<evidence type="ECO:0000259" key="18">
    <source>
        <dbReference type="PROSITE" id="PS50853"/>
    </source>
</evidence>
<dbReference type="GO" id="GO:0007399">
    <property type="term" value="P:nervous system development"/>
    <property type="evidence" value="ECO:0007669"/>
    <property type="project" value="UniProtKB-KW"/>
</dbReference>
<dbReference type="CDD" id="cd20956">
    <property type="entry name" value="IgI_4_Dscam"/>
    <property type="match status" value="1"/>
</dbReference>
<evidence type="ECO:0000256" key="3">
    <source>
        <dbReference type="ARBA" id="ARBA00022692"/>
    </source>
</evidence>
<evidence type="ECO:0000256" key="8">
    <source>
        <dbReference type="ARBA" id="ARBA00022989"/>
    </source>
</evidence>
<evidence type="ECO:0000256" key="4">
    <source>
        <dbReference type="ARBA" id="ARBA00022729"/>
    </source>
</evidence>
<dbReference type="SMART" id="SM00409">
    <property type="entry name" value="IG"/>
    <property type="match status" value="7"/>
</dbReference>
<evidence type="ECO:0000259" key="17">
    <source>
        <dbReference type="PROSITE" id="PS50835"/>
    </source>
</evidence>
<dbReference type="EMBL" id="JARKHS020011259">
    <property type="protein sequence ID" value="KAK8777970.1"/>
    <property type="molecule type" value="Genomic_DNA"/>
</dbReference>
<evidence type="ECO:0000313" key="19">
    <source>
        <dbReference type="EMBL" id="KAK8777970.1"/>
    </source>
</evidence>
<dbReference type="InterPro" id="IPR003961">
    <property type="entry name" value="FN3_dom"/>
</dbReference>
<feature type="domain" description="Ig-like" evidence="17">
    <location>
        <begin position="581"/>
        <end position="666"/>
    </location>
</feature>
<dbReference type="FunFam" id="2.60.40.10:FF:000032">
    <property type="entry name" value="palladin isoform X1"/>
    <property type="match status" value="1"/>
</dbReference>
<dbReference type="Gene3D" id="2.60.40.10">
    <property type="entry name" value="Immunoglobulins"/>
    <property type="match status" value="11"/>
</dbReference>
<dbReference type="InterPro" id="IPR013106">
    <property type="entry name" value="Ig_V-set"/>
</dbReference>
<dbReference type="InterPro" id="IPR013098">
    <property type="entry name" value="Ig_I-set"/>
</dbReference>
<keyword evidence="10 16" id="KW-0472">Membrane</keyword>
<dbReference type="SMART" id="SM00408">
    <property type="entry name" value="IGc2"/>
    <property type="match status" value="7"/>
</dbReference>
<dbReference type="PANTHER" id="PTHR13817:SF102">
    <property type="entry name" value="DOWN SYNDROME CELL ADHESION MOLECULE-LIKE PROTEIN DSCAM2"/>
    <property type="match status" value="1"/>
</dbReference>
<dbReference type="CDD" id="cd00063">
    <property type="entry name" value="FN3"/>
    <property type="match status" value="4"/>
</dbReference>
<sequence>MLPADDRVRLKITASVGDAVSLPCAAHGSPPPQYRWYREDGGLVFLDQRTSLVDGVLFVRKAAVGDAGKYTCVANNSAGEDRVTTELVVTEPLGAHIQPARQQVRVGQPITIRCSVSGHPVAGITWRFNQRTLALSDRVALLSADALDIRSVHKEDRGMYQCFVHNDVDSVQASFELALAEDLPQFQETFGGETVQAGTRLSLKCSASGNPLPQITWSLDDAPVPETHRVRFGDYVTQFGVVVSYLNFSLVQVEDGGEYRCTANNGVGMLHHAARINVPGRPVVRSMRNLTVVAGETLSIVCPVAGYPLESINWERAGVRLPYNHRQKVHDNGSLEVYHMERATDEGPYTCVAKDKEGHSAQSTVYISVKVKPAIEPFSYPSSLREGQRASVMCAVISGDLPINISWTKDGELISESNPDTAGILVNTVSGFTSTLLFKSLRLEYRGNYTCVAQNEAGSASHSAVMVIHVPPQWVIEPAETSVIKGKSVVIDCEADGFPKPRIRWTKAEGDAARDFKPVMSSAHVQVFENGSLAINDAKEEDAGFFLCQASNGIGQGLSKVVKVTVHIAAHFKTKFAAEMVRKGQTTRLKCDAIGDKPMGVSWMKDKQPVSPKQDPRYELVETVQATGITSEIIIRQTDRRDSALFTCVATNNFGQDDTNIQLIIQEPPDAPQDLKVVETSSRSVKLEWTAPYSGNSAITHYTVQYKDDGSKWHAKMINLSTSATETTGIVRGLKPAMTYHFRVFAENRLGRSDASHSVKATTAEEAPGGPPTKVRAQPMSSQSLKITWKPPSKELHFGAIKGYYVGYRVAASSDPYIYKTLELGADGREECVLTSLSRFTQYSVIVQAYNNKGAGPPSDEVVVQTLDSDPPSPPYLQADGNSFTSVSLKWDRAPGDPNPVTGYYVRQKEAGSGGEWHETHVPGDQNSLTVDKLKCGSTYQFAVRGYNAAGTGDTSDIVTVKTSGAAPVAPDRQSLVQSNVSSAVVLLGAWHSGGCPIHQFTVKYRRRQDADWTTVQATRPRDARLEIPGLTPATWYTLQMTAHNSAGVTEAEYAFATLPKHGAADQVTPRTEVHRETSSVVSDATVVVPVVVSLVIVVVLLVVVCMVVRRKHSSGSSQSGSSLYGTRKNGMQEAMQMSDLEGKVGKECSSSAFFPAPYATTQLGTRGPEKRTDHMDEPLYATVKRTPRPPRSDGHIYQCPALARNGRPAARVT</sequence>
<dbReference type="InterPro" id="IPR003598">
    <property type="entry name" value="Ig_sub2"/>
</dbReference>
<feature type="domain" description="Ig-like" evidence="17">
    <location>
        <begin position="92"/>
        <end position="178"/>
    </location>
</feature>
<feature type="region of interest" description="Disordered" evidence="15">
    <location>
        <begin position="755"/>
        <end position="784"/>
    </location>
</feature>
<dbReference type="FunFam" id="2.60.40.10:FF:000017">
    <property type="entry name" value="Down syndrome cell adhesion molecule b"/>
    <property type="match status" value="1"/>
</dbReference>
<keyword evidence="20" id="KW-1185">Reference proteome</keyword>
<keyword evidence="5" id="KW-0677">Repeat</keyword>
<evidence type="ECO:0000256" key="13">
    <source>
        <dbReference type="ARBA" id="ARBA00023319"/>
    </source>
</evidence>
<feature type="domain" description="Ig-like" evidence="17">
    <location>
        <begin position="3"/>
        <end position="90"/>
    </location>
</feature>
<name>A0AAQ4ETD7_AMBAM</name>
<dbReference type="InterPro" id="IPR036179">
    <property type="entry name" value="Ig-like_dom_sf"/>
</dbReference>
<dbReference type="InterPro" id="IPR007110">
    <property type="entry name" value="Ig-like_dom"/>
</dbReference>
<keyword evidence="6" id="KW-0130">Cell adhesion</keyword>
<evidence type="ECO:0000256" key="14">
    <source>
        <dbReference type="ARBA" id="ARBA00034103"/>
    </source>
</evidence>
<evidence type="ECO:0000256" key="7">
    <source>
        <dbReference type="ARBA" id="ARBA00022902"/>
    </source>
</evidence>
<dbReference type="FunFam" id="2.60.40.10:FF:000333">
    <property type="entry name" value="Down syndrome cell adhesion molecule"/>
    <property type="match status" value="1"/>
</dbReference>
<dbReference type="InterPro" id="IPR003599">
    <property type="entry name" value="Ig_sub"/>
</dbReference>
<dbReference type="Pfam" id="PF13927">
    <property type="entry name" value="Ig_3"/>
    <property type="match status" value="2"/>
</dbReference>
<dbReference type="AlphaFoldDB" id="A0AAQ4ETD7"/>
<dbReference type="CDD" id="cd20958">
    <property type="entry name" value="IgI_5_Dscam"/>
    <property type="match status" value="1"/>
</dbReference>
<keyword evidence="7" id="KW-0524">Neurogenesis</keyword>
<comment type="subcellular location">
    <subcellularLocation>
        <location evidence="1">Cell membrane</location>
        <topology evidence="1">Single-pass type I membrane protein</topology>
    </subcellularLocation>
    <subcellularLocation>
        <location evidence="14">Synapse</location>
    </subcellularLocation>
</comment>
<dbReference type="PANTHER" id="PTHR13817">
    <property type="entry name" value="TITIN"/>
    <property type="match status" value="1"/>
</dbReference>
<feature type="domain" description="Fibronectin type-III" evidence="18">
    <location>
        <begin position="671"/>
        <end position="766"/>
    </location>
</feature>
<reference evidence="19 20" key="1">
    <citation type="journal article" date="2023" name="Arcadia Sci">
        <title>De novo assembly of a long-read Amblyomma americanum tick genome.</title>
        <authorList>
            <person name="Chou S."/>
            <person name="Poskanzer K.E."/>
            <person name="Rollins M."/>
            <person name="Thuy-Boun P.S."/>
        </authorList>
    </citation>
    <scope>NUCLEOTIDE SEQUENCE [LARGE SCALE GENOMIC DNA]</scope>
    <source>
        <strain evidence="19">F_SG_1</strain>
        <tissue evidence="19">Salivary glands</tissue>
    </source>
</reference>
<dbReference type="InterPro" id="IPR036116">
    <property type="entry name" value="FN3_sf"/>
</dbReference>
<dbReference type="InterPro" id="IPR013783">
    <property type="entry name" value="Ig-like_fold"/>
</dbReference>
<dbReference type="GO" id="GO:0007155">
    <property type="term" value="P:cell adhesion"/>
    <property type="evidence" value="ECO:0007669"/>
    <property type="project" value="UniProtKB-KW"/>
</dbReference>
<dbReference type="GO" id="GO:0045202">
    <property type="term" value="C:synapse"/>
    <property type="evidence" value="ECO:0007669"/>
    <property type="project" value="UniProtKB-SubCell"/>
</dbReference>
<evidence type="ECO:0000256" key="6">
    <source>
        <dbReference type="ARBA" id="ARBA00022889"/>
    </source>
</evidence>